<dbReference type="InterPro" id="IPR050682">
    <property type="entry name" value="ModA/WtpA"/>
</dbReference>
<dbReference type="EMBL" id="CP032509">
    <property type="protein sequence ID" value="AZN73713.1"/>
    <property type="molecule type" value="Genomic_DNA"/>
</dbReference>
<feature type="binding site" evidence="6">
    <location>
        <position position="60"/>
    </location>
    <ligand>
        <name>molybdate</name>
        <dbReference type="ChEBI" id="CHEBI:36264"/>
    </ligand>
</feature>
<dbReference type="Proteomes" id="UP000268192">
    <property type="component" value="Chromosome"/>
</dbReference>
<dbReference type="KEGG" id="abaw:D5400_09415"/>
<name>A0A3S9B9U6_9HYPH</name>
<evidence type="ECO:0000256" key="7">
    <source>
        <dbReference type="SAM" id="SignalP"/>
    </source>
</evidence>
<dbReference type="CDD" id="cd13539">
    <property type="entry name" value="PBP2_AvModA"/>
    <property type="match status" value="1"/>
</dbReference>
<dbReference type="InterPro" id="IPR044084">
    <property type="entry name" value="AvModA-like_subst-bd"/>
</dbReference>
<dbReference type="SUPFAM" id="SSF53850">
    <property type="entry name" value="Periplasmic binding protein-like II"/>
    <property type="match status" value="1"/>
</dbReference>
<sequence>MLRRFTVGALAYAAVIGAQSARAAEATLAVAANFAEVAEVLVDAFEAETDHTLRISAGSTGQLYAQIINGAPFDVFLSADQRTVAQLEAEGGAAEGTRFTYAIGKLTLWSTDGALIGDDGAAFLQANAFRALAIANPDVAPYGLAARQTLEALGLWETLEPKIVRGENIGQTHAMVSTGNAEAGFVALSYVLSPSNKQPGSRWDVPQEFYEPIRQDAVVTARGADNEAATAFIAYLASAPAKAIIEDYGYAQNRA</sequence>
<comment type="similarity">
    <text evidence="1">Belongs to the bacterial solute-binding protein ModA family.</text>
</comment>
<evidence type="ECO:0000256" key="1">
    <source>
        <dbReference type="ARBA" id="ARBA00009175"/>
    </source>
</evidence>
<evidence type="ECO:0000313" key="8">
    <source>
        <dbReference type="EMBL" id="AZN73713.1"/>
    </source>
</evidence>
<dbReference type="AlphaFoldDB" id="A0A3S9B9U6"/>
<dbReference type="OrthoDB" id="9785015at2"/>
<feature type="binding site" evidence="6">
    <location>
        <position position="169"/>
    </location>
    <ligand>
        <name>molybdate</name>
        <dbReference type="ChEBI" id="CHEBI:36264"/>
    </ligand>
</feature>
<evidence type="ECO:0000256" key="4">
    <source>
        <dbReference type="ARBA" id="ARBA00022729"/>
    </source>
</evidence>
<dbReference type="FunFam" id="3.40.190.10:FF:000035">
    <property type="entry name" value="Molybdate ABC transporter substrate-binding protein"/>
    <property type="match status" value="1"/>
</dbReference>
<evidence type="ECO:0000256" key="3">
    <source>
        <dbReference type="ARBA" id="ARBA00022723"/>
    </source>
</evidence>
<dbReference type="Gene3D" id="3.40.190.10">
    <property type="entry name" value="Periplasmic binding protein-like II"/>
    <property type="match status" value="2"/>
</dbReference>
<dbReference type="NCBIfam" id="TIGR01256">
    <property type="entry name" value="modA"/>
    <property type="match status" value="1"/>
</dbReference>
<keyword evidence="4 7" id="KW-0732">Signal</keyword>
<dbReference type="GO" id="GO:1901359">
    <property type="term" value="F:tungstate binding"/>
    <property type="evidence" value="ECO:0007669"/>
    <property type="project" value="UniProtKB-ARBA"/>
</dbReference>
<dbReference type="PIRSF" id="PIRSF004846">
    <property type="entry name" value="ModA"/>
    <property type="match status" value="1"/>
</dbReference>
<keyword evidence="2 6" id="KW-0500">Molybdenum</keyword>
<feature type="chain" id="PRO_5019125095" evidence="7">
    <location>
        <begin position="24"/>
        <end position="255"/>
    </location>
</feature>
<gene>
    <name evidence="8" type="primary">modA</name>
    <name evidence="8" type="ORF">D5400_09415</name>
</gene>
<dbReference type="GO" id="GO:0030973">
    <property type="term" value="F:molybdate ion binding"/>
    <property type="evidence" value="ECO:0007669"/>
    <property type="project" value="InterPro"/>
</dbReference>
<feature type="signal peptide" evidence="7">
    <location>
        <begin position="1"/>
        <end position="23"/>
    </location>
</feature>
<keyword evidence="9" id="KW-1185">Reference proteome</keyword>
<accession>A0A3S9B9U6</accession>
<keyword evidence="3 6" id="KW-0479">Metal-binding</keyword>
<reference evidence="8 9" key="1">
    <citation type="submission" date="2018-09" db="EMBL/GenBank/DDBJ databases">
        <title>Marinorhizobium profundi gen. nov., sp. nov., isolated from a deep-sea sediment sample from the New Britain Trench and proposal of Marinorhizobiaceae fam. nov. in the order Rhizobiales of the class Alphaproteobacteria.</title>
        <authorList>
            <person name="Cao J."/>
        </authorList>
    </citation>
    <scope>NUCLEOTIDE SEQUENCE [LARGE SCALE GENOMIC DNA]</scope>
    <source>
        <strain evidence="8 9">WS11</strain>
    </source>
</reference>
<protein>
    <submittedName>
        <fullName evidence="8">Molybdate ABC transporter substrate-binding protein</fullName>
    </submittedName>
</protein>
<evidence type="ECO:0000313" key="9">
    <source>
        <dbReference type="Proteomes" id="UP000268192"/>
    </source>
</evidence>
<dbReference type="PANTHER" id="PTHR30632">
    <property type="entry name" value="MOLYBDATE-BINDING PERIPLASMIC PROTEIN"/>
    <property type="match status" value="1"/>
</dbReference>
<dbReference type="PANTHER" id="PTHR30632:SF14">
    <property type="entry name" value="TUNGSTATE_MOLYBDATE_CHROMATE-BINDING PROTEIN MODA"/>
    <property type="match status" value="1"/>
</dbReference>
<dbReference type="InterPro" id="IPR005950">
    <property type="entry name" value="ModA"/>
</dbReference>
<evidence type="ECO:0000256" key="2">
    <source>
        <dbReference type="ARBA" id="ARBA00022505"/>
    </source>
</evidence>
<dbReference type="GO" id="GO:0046872">
    <property type="term" value="F:metal ion binding"/>
    <property type="evidence" value="ECO:0007669"/>
    <property type="project" value="UniProtKB-KW"/>
</dbReference>
<evidence type="ECO:0000256" key="5">
    <source>
        <dbReference type="ARBA" id="ARBA00062515"/>
    </source>
</evidence>
<dbReference type="Pfam" id="PF13531">
    <property type="entry name" value="SBP_bac_11"/>
    <property type="match status" value="1"/>
</dbReference>
<comment type="subunit">
    <text evidence="5">The complex is composed of two ATP-binding proteins (ModC), two transmembrane proteins (ModB) and a solute-binding protein (ModA).</text>
</comment>
<dbReference type="GO" id="GO:0015689">
    <property type="term" value="P:molybdate ion transport"/>
    <property type="evidence" value="ECO:0007669"/>
    <property type="project" value="InterPro"/>
</dbReference>
<evidence type="ECO:0000256" key="6">
    <source>
        <dbReference type="PIRSR" id="PIRSR004846-1"/>
    </source>
</evidence>
<organism evidence="8 9">
    <name type="scientific">Georhizobium profundi</name>
    <dbReference type="NCBI Taxonomy" id="2341112"/>
    <lineage>
        <taxon>Bacteria</taxon>
        <taxon>Pseudomonadati</taxon>
        <taxon>Pseudomonadota</taxon>
        <taxon>Alphaproteobacteria</taxon>
        <taxon>Hyphomicrobiales</taxon>
        <taxon>Rhizobiaceae</taxon>
        <taxon>Georhizobium</taxon>
    </lineage>
</organism>
<proteinExistence type="inferred from homology"/>